<sequence length="72" mass="7623">MRRTDPPTTPKHSPEPPENARMALSGILYHVAAVILLTALLPLSGGVFPPALLLAGTAATLELIAGRLEREQ</sequence>
<feature type="transmembrane region" description="Helical" evidence="1">
    <location>
        <begin position="21"/>
        <end position="41"/>
    </location>
</feature>
<name>A0A6I1GG01_9BIFI</name>
<dbReference type="Proteomes" id="UP000441772">
    <property type="component" value="Unassembled WGS sequence"/>
</dbReference>
<keyword evidence="3" id="KW-1185">Reference proteome</keyword>
<gene>
    <name evidence="2" type="ORF">F7D09_0933</name>
</gene>
<evidence type="ECO:0000256" key="1">
    <source>
        <dbReference type="SAM" id="Phobius"/>
    </source>
</evidence>
<keyword evidence="1" id="KW-0472">Membrane</keyword>
<dbReference type="RefSeq" id="WP_152234283.1">
    <property type="nucleotide sequence ID" value="NZ_JBHSKZ010000019.1"/>
</dbReference>
<evidence type="ECO:0000313" key="2">
    <source>
        <dbReference type="EMBL" id="KAB7790564.1"/>
    </source>
</evidence>
<comment type="caution">
    <text evidence="2">The sequence shown here is derived from an EMBL/GenBank/DDBJ whole genome shotgun (WGS) entry which is preliminary data.</text>
</comment>
<dbReference type="AlphaFoldDB" id="A0A6I1GG01"/>
<dbReference type="EMBL" id="WBVT01000010">
    <property type="protein sequence ID" value="KAB7790564.1"/>
    <property type="molecule type" value="Genomic_DNA"/>
</dbReference>
<proteinExistence type="predicted"/>
<protein>
    <submittedName>
        <fullName evidence="2">Uncharacterized protein</fullName>
    </submittedName>
</protein>
<accession>A0A6I1GG01</accession>
<reference evidence="2 3" key="1">
    <citation type="submission" date="2019-09" db="EMBL/GenBank/DDBJ databases">
        <title>Characterization of the phylogenetic diversity of two novel species belonging to the genus Bifidobacterium: Bifidobacterium cebidarum sp. nov. and Bifidobacterium leontopitheci sp. nov.</title>
        <authorList>
            <person name="Lugli G.A."/>
            <person name="Duranti S."/>
            <person name="Milani C."/>
            <person name="Turroni F."/>
            <person name="Ventura M."/>
        </authorList>
    </citation>
    <scope>NUCLEOTIDE SEQUENCE [LARGE SCALE GENOMIC DNA]</scope>
    <source>
        <strain evidence="2 3">LMG 31471</strain>
    </source>
</reference>
<keyword evidence="1" id="KW-0812">Transmembrane</keyword>
<evidence type="ECO:0000313" key="3">
    <source>
        <dbReference type="Proteomes" id="UP000441772"/>
    </source>
</evidence>
<keyword evidence="1" id="KW-1133">Transmembrane helix</keyword>
<organism evidence="2 3">
    <name type="scientific">Bifidobacterium leontopitheci</name>
    <dbReference type="NCBI Taxonomy" id="2650774"/>
    <lineage>
        <taxon>Bacteria</taxon>
        <taxon>Bacillati</taxon>
        <taxon>Actinomycetota</taxon>
        <taxon>Actinomycetes</taxon>
        <taxon>Bifidobacteriales</taxon>
        <taxon>Bifidobacteriaceae</taxon>
        <taxon>Bifidobacterium</taxon>
    </lineage>
</organism>